<protein>
    <recommendedName>
        <fullName evidence="2">Tail fiber protein</fullName>
    </recommendedName>
</protein>
<dbReference type="Pfam" id="PF22337">
    <property type="entry name" value="Phage_fiber_rpt"/>
    <property type="match status" value="1"/>
</dbReference>
<sequence>MANTSPARPIRLRILGGSGVTHYPNELLADFTNKKLSLYNADGGNTIDFYSELESSTSGTGNAITAITVKGRKITITKGSTFLTAHPVISKSTDSTSTATPALGESFTAIDGVTRDSNGHVTKINTKTITLPSVDIPDVSKYVKVGSESEMVDENPDTFGGHTVADFVLKTEIVNVLTSTATNVPLSAAQGKALNDKITTASNTATAALAKSGGTMTGVLTAQSNTAYTTRQVRNVILNTSAPSASDGQNGDIWLVYTP</sequence>
<accession>A0A8S5PQ39</accession>
<dbReference type="InterPro" id="IPR054500">
    <property type="entry name" value="Phage_fiber_rpt"/>
</dbReference>
<proteinExistence type="predicted"/>
<organism evidence="1">
    <name type="scientific">Myoviridae sp. ctwwN25</name>
    <dbReference type="NCBI Taxonomy" id="2825209"/>
    <lineage>
        <taxon>Viruses</taxon>
        <taxon>Duplodnaviria</taxon>
        <taxon>Heunggongvirae</taxon>
        <taxon>Uroviricota</taxon>
        <taxon>Caudoviricetes</taxon>
    </lineage>
</organism>
<reference evidence="1" key="1">
    <citation type="journal article" date="2021" name="Proc. Natl. Acad. Sci. U.S.A.">
        <title>A Catalog of Tens of Thousands of Viruses from Human Metagenomes Reveals Hidden Associations with Chronic Diseases.</title>
        <authorList>
            <person name="Tisza M.J."/>
            <person name="Buck C.B."/>
        </authorList>
    </citation>
    <scope>NUCLEOTIDE SEQUENCE</scope>
    <source>
        <strain evidence="1">CtwwN25</strain>
    </source>
</reference>
<evidence type="ECO:0008006" key="2">
    <source>
        <dbReference type="Google" id="ProtNLM"/>
    </source>
</evidence>
<name>A0A8S5PQ39_9CAUD</name>
<evidence type="ECO:0000313" key="1">
    <source>
        <dbReference type="EMBL" id="DAE08553.1"/>
    </source>
</evidence>
<dbReference type="EMBL" id="BK015472">
    <property type="protein sequence ID" value="DAE08553.1"/>
    <property type="molecule type" value="Genomic_DNA"/>
</dbReference>